<reference evidence="3 4" key="1">
    <citation type="submission" date="2012-11" db="EMBL/GenBank/DDBJ databases">
        <title>Whole genome sequence of Gluconacetobacter europaeus NBRC3261.</title>
        <authorList>
            <person name="Azuma Y."/>
            <person name="Higashiura N."/>
            <person name="Hirakawa H."/>
            <person name="Matsushita K."/>
        </authorList>
    </citation>
    <scope>NUCLEOTIDE SEQUENCE [LARGE SCALE GENOMIC DNA]</scope>
    <source>
        <strain evidence="3 4">NBRC 3261</strain>
    </source>
</reference>
<dbReference type="GO" id="GO:0015288">
    <property type="term" value="F:porin activity"/>
    <property type="evidence" value="ECO:0007669"/>
    <property type="project" value="InterPro"/>
</dbReference>
<protein>
    <submittedName>
        <fullName evidence="3">Porin B carbohydrate-selective OprB</fullName>
    </submittedName>
</protein>
<dbReference type="AlphaFoldDB" id="A0A0D6Q1H2"/>
<dbReference type="GO" id="GO:0016020">
    <property type="term" value="C:membrane"/>
    <property type="evidence" value="ECO:0007669"/>
    <property type="project" value="InterPro"/>
</dbReference>
<accession>A0A0D6Q1H2</accession>
<feature type="signal peptide" evidence="2">
    <location>
        <begin position="1"/>
        <end position="39"/>
    </location>
</feature>
<dbReference type="InterPro" id="IPR038673">
    <property type="entry name" value="OprB_sf"/>
</dbReference>
<name>A0A0D6Q1H2_KOMEU</name>
<organism evidence="3 4">
    <name type="scientific">Komagataeibacter europaeus NBRC 3261</name>
    <dbReference type="NCBI Taxonomy" id="1234669"/>
    <lineage>
        <taxon>Bacteria</taxon>
        <taxon>Pseudomonadati</taxon>
        <taxon>Pseudomonadota</taxon>
        <taxon>Alphaproteobacteria</taxon>
        <taxon>Acetobacterales</taxon>
        <taxon>Acetobacteraceae</taxon>
        <taxon>Komagataeibacter</taxon>
    </lineage>
</organism>
<dbReference type="Gene3D" id="2.40.160.180">
    <property type="entry name" value="Carbohydrate-selective porin OprB"/>
    <property type="match status" value="1"/>
</dbReference>
<dbReference type="InterPro" id="IPR007049">
    <property type="entry name" value="Carb-sel_porin_OprB"/>
</dbReference>
<dbReference type="EMBL" id="BANI01000080">
    <property type="protein sequence ID" value="GAN96631.1"/>
    <property type="molecule type" value="Genomic_DNA"/>
</dbReference>
<dbReference type="PANTHER" id="PTHR37944">
    <property type="entry name" value="PORIN B"/>
    <property type="match status" value="1"/>
</dbReference>
<proteinExistence type="inferred from homology"/>
<feature type="chain" id="PRO_5007227918" evidence="2">
    <location>
        <begin position="40"/>
        <end position="580"/>
    </location>
</feature>
<evidence type="ECO:0000313" key="4">
    <source>
        <dbReference type="Proteomes" id="UP000032675"/>
    </source>
</evidence>
<dbReference type="Proteomes" id="UP000032675">
    <property type="component" value="Unassembled WGS sequence"/>
</dbReference>
<dbReference type="PANTHER" id="PTHR37944:SF1">
    <property type="entry name" value="PORIN B"/>
    <property type="match status" value="1"/>
</dbReference>
<evidence type="ECO:0000256" key="2">
    <source>
        <dbReference type="RuleBase" id="RU363072"/>
    </source>
</evidence>
<keyword evidence="2" id="KW-0732">Signal</keyword>
<dbReference type="InterPro" id="IPR052932">
    <property type="entry name" value="OprB_Porin"/>
</dbReference>
<evidence type="ECO:0000256" key="1">
    <source>
        <dbReference type="ARBA" id="ARBA00008769"/>
    </source>
</evidence>
<dbReference type="RefSeq" id="WP_048851392.1">
    <property type="nucleotide sequence ID" value="NZ_BANI01000080.1"/>
</dbReference>
<dbReference type="GO" id="GO:0008643">
    <property type="term" value="P:carbohydrate transport"/>
    <property type="evidence" value="ECO:0007669"/>
    <property type="project" value="InterPro"/>
</dbReference>
<gene>
    <name evidence="3" type="ORF">Geu3261_0087_001</name>
</gene>
<evidence type="ECO:0000313" key="3">
    <source>
        <dbReference type="EMBL" id="GAN96631.1"/>
    </source>
</evidence>
<comment type="similarity">
    <text evidence="1 2">Belongs to the OprB family.</text>
</comment>
<dbReference type="Pfam" id="PF04966">
    <property type="entry name" value="OprB"/>
    <property type="match status" value="1"/>
</dbReference>
<sequence length="580" mass="63376">MTRQTRRAHDRHGRHPFPHACRWLLAVSTVALPAHRALAQAALPAAPTVPSLVTSGAVSAMPATAVAPEGMTSERQISLNLDVERLGPTPAAIRRPPNTPIPPSGVPTYPSAGLATMSIAPVSSPGDNRAFHKIELDAILTHHEGPSGLLPEWIDAQHDTDLEDPYYVPTAGSGHLVPQLNPLRKKLLDHGVSFAFTYKGEAMGVINGGVERGMSYVHELTAQVNFDLEKMAGITGWSVHTLVMERAGHAVSHDRVGEYYVNLQEVYGLSGNVVAHLVDFYAEKKMLDNHLDITFGRMALTHVFATSPLLCSFMVTCSAPVALKLDPGFSVYPKATWGSRIRLRPTRDTAIQLGAYSVSALTDNPSGWAWGSEKATGLMLPVEFTWQPFLTRNRLPGHYVLGYAHDTTRYPDQIGIGLPPALRTAAGHQRSAPMDMFWFEGDQMVYRRGGRNQMAGGYLMAGYIHNTPHVTSISDEAYGGLSFAGVIPSRVTDRLGIMYSWYHVSHRKEEGQILRYEAGYSLGTAVRAPQTDSHIIEAYYAIDAMPGILVQPEFEYMIRPGETKHIPNAALVGLKVIANL</sequence>
<comment type="caution">
    <text evidence="3">The sequence shown here is derived from an EMBL/GenBank/DDBJ whole genome shotgun (WGS) entry which is preliminary data.</text>
</comment>